<dbReference type="GO" id="GO:0006950">
    <property type="term" value="P:response to stress"/>
    <property type="evidence" value="ECO:0007669"/>
    <property type="project" value="UniProtKB-ARBA"/>
</dbReference>
<dbReference type="GO" id="GO:0071897">
    <property type="term" value="P:DNA biosynthetic process"/>
    <property type="evidence" value="ECO:0007669"/>
    <property type="project" value="UniProtKB-KW"/>
</dbReference>
<comment type="catalytic activity">
    <reaction evidence="11 13">
        <text>thymidine + ATP = dTMP + ADP + H(+)</text>
        <dbReference type="Rhea" id="RHEA:19129"/>
        <dbReference type="ChEBI" id="CHEBI:15378"/>
        <dbReference type="ChEBI" id="CHEBI:17748"/>
        <dbReference type="ChEBI" id="CHEBI:30616"/>
        <dbReference type="ChEBI" id="CHEBI:63528"/>
        <dbReference type="ChEBI" id="CHEBI:456216"/>
        <dbReference type="EC" id="2.7.1.21"/>
    </reaction>
</comment>
<dbReference type="FunFam" id="3.40.50.300:FF:000948">
    <property type="entry name" value="Thymidine kinase"/>
    <property type="match status" value="1"/>
</dbReference>
<evidence type="ECO:0000256" key="7">
    <source>
        <dbReference type="ARBA" id="ARBA00022777"/>
    </source>
</evidence>
<dbReference type="SUPFAM" id="SSF57716">
    <property type="entry name" value="Glucocorticoid receptor-like (DNA-binding domain)"/>
    <property type="match status" value="1"/>
</dbReference>
<evidence type="ECO:0000256" key="2">
    <source>
        <dbReference type="ARBA" id="ARBA00012118"/>
    </source>
</evidence>
<comment type="pathway">
    <text evidence="12">Pyrimidine metabolism.</text>
</comment>
<dbReference type="Gene3D" id="3.30.60.20">
    <property type="match status" value="1"/>
</dbReference>
<evidence type="ECO:0000256" key="10">
    <source>
        <dbReference type="ARBA" id="ARBA00025704"/>
    </source>
</evidence>
<dbReference type="PANTHER" id="PTHR11441">
    <property type="entry name" value="THYMIDINE KINASE"/>
    <property type="match status" value="1"/>
</dbReference>
<keyword evidence="3 13" id="KW-0237">DNA synthesis</keyword>
<reference evidence="15 16" key="1">
    <citation type="journal article" date="2013" name="BMC Genomics">
        <title>The miniature genome of a carnivorous plant Genlisea aurea contains a low number of genes and short non-coding sequences.</title>
        <authorList>
            <person name="Leushkin E.V."/>
            <person name="Sutormin R.A."/>
            <person name="Nabieva E.R."/>
            <person name="Penin A.A."/>
            <person name="Kondrashov A.S."/>
            <person name="Logacheva M.D."/>
        </authorList>
    </citation>
    <scope>NUCLEOTIDE SEQUENCE [LARGE SCALE GENOMIC DNA]</scope>
</reference>
<comment type="pathway">
    <text evidence="10">Purine metabolism.</text>
</comment>
<keyword evidence="16" id="KW-1185">Reference proteome</keyword>
<evidence type="ECO:0000256" key="13">
    <source>
        <dbReference type="RuleBase" id="RU000544"/>
    </source>
</evidence>
<gene>
    <name evidence="15" type="ORF">M569_00976</name>
</gene>
<dbReference type="GO" id="GO:0005524">
    <property type="term" value="F:ATP binding"/>
    <property type="evidence" value="ECO:0007669"/>
    <property type="project" value="UniProtKB-KW"/>
</dbReference>
<dbReference type="GO" id="GO:0042802">
    <property type="term" value="F:identical protein binding"/>
    <property type="evidence" value="ECO:0007669"/>
    <property type="project" value="UniProtKB-ARBA"/>
</dbReference>
<dbReference type="Gene3D" id="3.40.50.300">
    <property type="entry name" value="P-loop containing nucleotide triphosphate hydrolases"/>
    <property type="match status" value="1"/>
</dbReference>
<evidence type="ECO:0000256" key="9">
    <source>
        <dbReference type="ARBA" id="ARBA00022840"/>
    </source>
</evidence>
<dbReference type="InterPro" id="IPR001267">
    <property type="entry name" value="Thymidine_kinase"/>
</dbReference>
<evidence type="ECO:0000256" key="1">
    <source>
        <dbReference type="ARBA" id="ARBA00007587"/>
    </source>
</evidence>
<dbReference type="SUPFAM" id="SSF52540">
    <property type="entry name" value="P-loop containing nucleoside triphosphate hydrolases"/>
    <property type="match status" value="1"/>
</dbReference>
<evidence type="ECO:0000256" key="12">
    <source>
        <dbReference type="ARBA" id="ARBA00060693"/>
    </source>
</evidence>
<evidence type="ECO:0000313" key="16">
    <source>
        <dbReference type="Proteomes" id="UP000015453"/>
    </source>
</evidence>
<dbReference type="GO" id="GO:0046104">
    <property type="term" value="P:thymidine metabolic process"/>
    <property type="evidence" value="ECO:0007669"/>
    <property type="project" value="TreeGrafter"/>
</dbReference>
<evidence type="ECO:0000256" key="11">
    <source>
        <dbReference type="ARBA" id="ARBA00048254"/>
    </source>
</evidence>
<name>S8D8L3_9LAMI</name>
<keyword evidence="7 13" id="KW-0418">Kinase</keyword>
<feature type="non-terminal residue" evidence="15">
    <location>
        <position position="272"/>
    </location>
</feature>
<proteinExistence type="inferred from homology"/>
<dbReference type="GO" id="GO:0004797">
    <property type="term" value="F:thymidine kinase activity"/>
    <property type="evidence" value="ECO:0007669"/>
    <property type="project" value="UniProtKB-EC"/>
</dbReference>
<evidence type="ECO:0000256" key="14">
    <source>
        <dbReference type="RuleBase" id="RU004165"/>
    </source>
</evidence>
<dbReference type="Proteomes" id="UP000015453">
    <property type="component" value="Unassembled WGS sequence"/>
</dbReference>
<protein>
    <recommendedName>
        <fullName evidence="2 13">Thymidine kinase</fullName>
        <ecNumber evidence="2 13">2.7.1.21</ecNumber>
    </recommendedName>
</protein>
<keyword evidence="4 13" id="KW-0808">Transferase</keyword>
<evidence type="ECO:0000313" key="15">
    <source>
        <dbReference type="EMBL" id="EPS73781.1"/>
    </source>
</evidence>
<sequence length="272" mass="29636">MLWSSRMRSFLALSNFSAIAVPEPLFYCRRSFILTGAAVGCSSLIDRRFHSPRLKVEIGAPIAAAGSCSKSRGFCSEGRASGEIHVIVGPMFAGKTSTLIKRMKTESSNGRSIAIIKSDKDTRYGKDSIVTHDGESLPCFPLPDLLSFRHKLSSEAYAKLDVIGVDEAQFFGDLYEFCCEAADRDGKVVIVAGLDGDYRRRRFGSVLDVVPIADSVTKLAARCEVCGGRASFTLRKTDEKKTEVIGGAEVYMPVCRKHYVAGRSVVKEAAEV</sequence>
<dbReference type="FunFam" id="3.30.60.20:FF:000051">
    <property type="entry name" value="Thymidine kinase"/>
    <property type="match status" value="1"/>
</dbReference>
<dbReference type="InterPro" id="IPR020633">
    <property type="entry name" value="Thymidine_kinase_CS"/>
</dbReference>
<dbReference type="PANTHER" id="PTHR11441:SF0">
    <property type="entry name" value="THYMIDINE KINASE, CYTOSOLIC"/>
    <property type="match status" value="1"/>
</dbReference>
<dbReference type="GO" id="GO:0046872">
    <property type="term" value="F:metal ion binding"/>
    <property type="evidence" value="ECO:0007669"/>
    <property type="project" value="UniProtKB-KW"/>
</dbReference>
<keyword evidence="9 13" id="KW-0067">ATP-binding</keyword>
<dbReference type="PROSITE" id="PS00603">
    <property type="entry name" value="TK_CELLULAR_TYPE"/>
    <property type="match status" value="1"/>
</dbReference>
<evidence type="ECO:0000256" key="3">
    <source>
        <dbReference type="ARBA" id="ARBA00022634"/>
    </source>
</evidence>
<dbReference type="EC" id="2.7.1.21" evidence="2 13"/>
<dbReference type="OrthoDB" id="439028at2759"/>
<keyword evidence="6 13" id="KW-0547">Nucleotide-binding</keyword>
<accession>S8D8L3</accession>
<evidence type="ECO:0000256" key="4">
    <source>
        <dbReference type="ARBA" id="ARBA00022679"/>
    </source>
</evidence>
<dbReference type="Pfam" id="PF00265">
    <property type="entry name" value="TK"/>
    <property type="match status" value="1"/>
</dbReference>
<dbReference type="AlphaFoldDB" id="S8D8L3"/>
<evidence type="ECO:0000256" key="5">
    <source>
        <dbReference type="ARBA" id="ARBA00022723"/>
    </source>
</evidence>
<dbReference type="EMBL" id="AUSU01000301">
    <property type="protein sequence ID" value="EPS73781.1"/>
    <property type="molecule type" value="Genomic_DNA"/>
</dbReference>
<evidence type="ECO:0000256" key="8">
    <source>
        <dbReference type="ARBA" id="ARBA00022833"/>
    </source>
</evidence>
<keyword evidence="8" id="KW-0862">Zinc</keyword>
<dbReference type="InterPro" id="IPR027417">
    <property type="entry name" value="P-loop_NTPase"/>
</dbReference>
<organism evidence="15 16">
    <name type="scientific">Genlisea aurea</name>
    <dbReference type="NCBI Taxonomy" id="192259"/>
    <lineage>
        <taxon>Eukaryota</taxon>
        <taxon>Viridiplantae</taxon>
        <taxon>Streptophyta</taxon>
        <taxon>Embryophyta</taxon>
        <taxon>Tracheophyta</taxon>
        <taxon>Spermatophyta</taxon>
        <taxon>Magnoliopsida</taxon>
        <taxon>eudicotyledons</taxon>
        <taxon>Gunneridae</taxon>
        <taxon>Pentapetalae</taxon>
        <taxon>asterids</taxon>
        <taxon>lamiids</taxon>
        <taxon>Lamiales</taxon>
        <taxon>Lentibulariaceae</taxon>
        <taxon>Genlisea</taxon>
    </lineage>
</organism>
<comment type="similarity">
    <text evidence="1 14">Belongs to the thymidine kinase family.</text>
</comment>
<keyword evidence="5" id="KW-0479">Metal-binding</keyword>
<comment type="caution">
    <text evidence="15">The sequence shown here is derived from an EMBL/GenBank/DDBJ whole genome shotgun (WGS) entry which is preliminary data.</text>
</comment>
<evidence type="ECO:0000256" key="6">
    <source>
        <dbReference type="ARBA" id="ARBA00022741"/>
    </source>
</evidence>